<feature type="domain" description="Flagella basal body P-ring formation protein FlgA SAF" evidence="1">
    <location>
        <begin position="134"/>
        <end position="249"/>
    </location>
</feature>
<dbReference type="Gene3D" id="2.30.30.760">
    <property type="match status" value="1"/>
</dbReference>
<dbReference type="InterPro" id="IPR017585">
    <property type="entry name" value="SAF_FlgA"/>
</dbReference>
<dbReference type="Pfam" id="PF13144">
    <property type="entry name" value="ChapFlgA"/>
    <property type="match status" value="1"/>
</dbReference>
<protein>
    <submittedName>
        <fullName evidence="2">Hypothetical conserved protein</fullName>
    </submittedName>
</protein>
<organism evidence="2">
    <name type="scientific">uncultured Planctomycetota bacterium</name>
    <dbReference type="NCBI Taxonomy" id="120965"/>
    <lineage>
        <taxon>Bacteria</taxon>
        <taxon>Pseudomonadati</taxon>
        <taxon>Planctomycetota</taxon>
        <taxon>environmental samples</taxon>
    </lineage>
</organism>
<reference evidence="2" key="1">
    <citation type="journal article" date="2005" name="Environ. Microbiol.">
        <title>Genetic and functional properties of uncultivated thermophilic crenarchaeotes from a subsurface gold mine as revealed by analysis of genome fragments.</title>
        <authorList>
            <person name="Nunoura T."/>
            <person name="Hirayama H."/>
            <person name="Takami H."/>
            <person name="Oida H."/>
            <person name="Nishi S."/>
            <person name="Shimamura S."/>
            <person name="Suzuki Y."/>
            <person name="Inagaki F."/>
            <person name="Takai K."/>
            <person name="Nealson K.H."/>
            <person name="Horikoshi K."/>
        </authorList>
    </citation>
    <scope>NUCLEOTIDE SEQUENCE</scope>
</reference>
<dbReference type="PANTHER" id="PTHR36307">
    <property type="entry name" value="FLAGELLA BASAL BODY P-RING FORMATION PROTEIN FLGA"/>
    <property type="match status" value="1"/>
</dbReference>
<reference evidence="2" key="2">
    <citation type="journal article" date="2012" name="PLoS ONE">
        <title>A Deeply Branching Thermophilic Bacterium with an Ancient Acetyl-CoA Pathway Dominates a Subsurface Ecosystem.</title>
        <authorList>
            <person name="Takami H."/>
            <person name="Noguchi H."/>
            <person name="Takaki Y."/>
            <person name="Uchiyama I."/>
            <person name="Toyoda A."/>
            <person name="Nishi S."/>
            <person name="Chee G.-J."/>
            <person name="Arai W."/>
            <person name="Nunoura T."/>
            <person name="Itoh T."/>
            <person name="Hattori M."/>
            <person name="Takai K."/>
        </authorList>
    </citation>
    <scope>NUCLEOTIDE SEQUENCE</scope>
</reference>
<dbReference type="NCBIfam" id="TIGR03170">
    <property type="entry name" value="flgA_cterm"/>
    <property type="match status" value="1"/>
</dbReference>
<dbReference type="EMBL" id="AP011734">
    <property type="protein sequence ID" value="BAL55960.1"/>
    <property type="molecule type" value="Genomic_DNA"/>
</dbReference>
<name>H5SIH4_9BACT</name>
<evidence type="ECO:0000313" key="2">
    <source>
        <dbReference type="EMBL" id="BAL55960.1"/>
    </source>
</evidence>
<dbReference type="PANTHER" id="PTHR36307:SF1">
    <property type="entry name" value="FLAGELLA BASAL BODY P-RING FORMATION PROTEIN FLGA"/>
    <property type="match status" value="1"/>
</dbReference>
<proteinExistence type="predicted"/>
<accession>H5SIH4</accession>
<dbReference type="GO" id="GO:0044780">
    <property type="term" value="P:bacterial-type flagellum assembly"/>
    <property type="evidence" value="ECO:0007669"/>
    <property type="project" value="InterPro"/>
</dbReference>
<dbReference type="AlphaFoldDB" id="H5SIH4"/>
<sequence length="251" mass="26745">MGSAVWCGVISAVLLWCVAWFAALVVRAEPESAIVHIGLRAEVELHTGRIHIGDVADVSGGPLHLRQRIAGLDIDELVGTERETYITQRQVAYRLQLAGVDMQSVRLEGAPFVRVKLAAIQPASASRNNAGRVSSSPLQAGNAVTGFRAGTANHLVGGVRPASLSARPAADSVATNQMRPNEHLSISDPVVLIKKGDLVRLMARVGPLEISTRGEALADGRLGQIIPVRNVDSKQTVHARVIKPATVEVEY</sequence>
<gene>
    <name evidence="2" type="ORF">HGMM_F33C03C03</name>
</gene>
<evidence type="ECO:0000259" key="1">
    <source>
        <dbReference type="Pfam" id="PF13144"/>
    </source>
</evidence>
<dbReference type="InterPro" id="IPR039246">
    <property type="entry name" value="Flagellar_FlgA"/>
</dbReference>